<dbReference type="Gene3D" id="3.40.50.720">
    <property type="entry name" value="NAD(P)-binding Rossmann-like Domain"/>
    <property type="match status" value="1"/>
</dbReference>
<feature type="region of interest" description="Disordered" evidence="3">
    <location>
        <begin position="277"/>
        <end position="296"/>
    </location>
</feature>
<protein>
    <submittedName>
        <fullName evidence="4">NAD(P)-dependent dehydrogenase (Short-subunit alcohol dehydrogenase family)</fullName>
    </submittedName>
</protein>
<accession>A0ABS4W0L5</accession>
<dbReference type="InterPro" id="IPR036291">
    <property type="entry name" value="NAD(P)-bd_dom_sf"/>
</dbReference>
<evidence type="ECO:0000313" key="5">
    <source>
        <dbReference type="Proteomes" id="UP001519295"/>
    </source>
</evidence>
<organism evidence="4 5">
    <name type="scientific">Pseudonocardia parietis</name>
    <dbReference type="NCBI Taxonomy" id="570936"/>
    <lineage>
        <taxon>Bacteria</taxon>
        <taxon>Bacillati</taxon>
        <taxon>Actinomycetota</taxon>
        <taxon>Actinomycetes</taxon>
        <taxon>Pseudonocardiales</taxon>
        <taxon>Pseudonocardiaceae</taxon>
        <taxon>Pseudonocardia</taxon>
    </lineage>
</organism>
<keyword evidence="2" id="KW-0560">Oxidoreductase</keyword>
<dbReference type="InterPro" id="IPR002347">
    <property type="entry name" value="SDR_fam"/>
</dbReference>
<name>A0ABS4W0L5_9PSEU</name>
<dbReference type="Proteomes" id="UP001519295">
    <property type="component" value="Unassembled WGS sequence"/>
</dbReference>
<feature type="compositionally biased region" description="Basic and acidic residues" evidence="3">
    <location>
        <begin position="226"/>
        <end position="235"/>
    </location>
</feature>
<feature type="region of interest" description="Disordered" evidence="3">
    <location>
        <begin position="226"/>
        <end position="251"/>
    </location>
</feature>
<evidence type="ECO:0000256" key="3">
    <source>
        <dbReference type="SAM" id="MobiDB-lite"/>
    </source>
</evidence>
<dbReference type="PRINTS" id="PR00081">
    <property type="entry name" value="GDHRDH"/>
</dbReference>
<proteinExistence type="inferred from homology"/>
<comment type="similarity">
    <text evidence="1">Belongs to the short-chain dehydrogenases/reductases (SDR) family.</text>
</comment>
<reference evidence="4 5" key="1">
    <citation type="submission" date="2021-03" db="EMBL/GenBank/DDBJ databases">
        <title>Sequencing the genomes of 1000 actinobacteria strains.</title>
        <authorList>
            <person name="Klenk H.-P."/>
        </authorList>
    </citation>
    <scope>NUCLEOTIDE SEQUENCE [LARGE SCALE GENOMIC DNA]</scope>
    <source>
        <strain evidence="4 5">DSM 45256</strain>
    </source>
</reference>
<dbReference type="CDD" id="cd05233">
    <property type="entry name" value="SDR_c"/>
    <property type="match status" value="1"/>
</dbReference>
<dbReference type="RefSeq" id="WP_210031584.1">
    <property type="nucleotide sequence ID" value="NZ_JAGINU010000001.1"/>
</dbReference>
<sequence length="333" mass="34032">MPTALVTGGSRGLGEAYARELAERGYSIVLVARDADRLAATAERIGRATGAIVETLAADLTDPAGPAAVERRIADPAPPIELLVNNAGAEAEATTAAVLRLTRAAASVMAARGRGGILNVAGPPPSSGNDHDAAQSWVPAFTGTVAASLQGTGVTVTAVDAGRIRGHDDPAGPPWTELRMVVRRSLDDLDRGRTLSAPGRLHRALTGCLASPRTALRLAAKVAGRERCARPEPHHGAGHTRPSPVPTPFRDAPALLRLLPAGAAALPALPELPARPAHVPAEGAPAPRELGSGPLPVVRAAPARGTVVRRLPAPPRPVQQPVRGGATVRLATG</sequence>
<dbReference type="SUPFAM" id="SSF51735">
    <property type="entry name" value="NAD(P)-binding Rossmann-fold domains"/>
    <property type="match status" value="1"/>
</dbReference>
<keyword evidence="5" id="KW-1185">Reference proteome</keyword>
<evidence type="ECO:0000256" key="1">
    <source>
        <dbReference type="ARBA" id="ARBA00006484"/>
    </source>
</evidence>
<comment type="caution">
    <text evidence="4">The sequence shown here is derived from an EMBL/GenBank/DDBJ whole genome shotgun (WGS) entry which is preliminary data.</text>
</comment>
<gene>
    <name evidence="4" type="ORF">JOF36_005184</name>
</gene>
<dbReference type="EMBL" id="JAGINU010000001">
    <property type="protein sequence ID" value="MBP2369488.1"/>
    <property type="molecule type" value="Genomic_DNA"/>
</dbReference>
<dbReference type="Pfam" id="PF00106">
    <property type="entry name" value="adh_short"/>
    <property type="match status" value="1"/>
</dbReference>
<evidence type="ECO:0000256" key="2">
    <source>
        <dbReference type="ARBA" id="ARBA00023002"/>
    </source>
</evidence>
<dbReference type="PANTHER" id="PTHR43086:SF3">
    <property type="entry name" value="NADP-DEPENDENT 3-HYDROXY ACID DEHYDROGENASE YDFG"/>
    <property type="match status" value="1"/>
</dbReference>
<evidence type="ECO:0000313" key="4">
    <source>
        <dbReference type="EMBL" id="MBP2369488.1"/>
    </source>
</evidence>
<dbReference type="PANTHER" id="PTHR43086">
    <property type="entry name" value="VERY-LONG-CHAIN 3-OXOOACYL-COA REDUCTASE"/>
    <property type="match status" value="1"/>
</dbReference>
<feature type="region of interest" description="Disordered" evidence="3">
    <location>
        <begin position="312"/>
        <end position="333"/>
    </location>
</feature>